<feature type="transmembrane region" description="Helical" evidence="1">
    <location>
        <begin position="6"/>
        <end position="27"/>
    </location>
</feature>
<comment type="caution">
    <text evidence="2">The sequence shown here is derived from an EMBL/GenBank/DDBJ whole genome shotgun (WGS) entry which is preliminary data.</text>
</comment>
<evidence type="ECO:0000313" key="2">
    <source>
        <dbReference type="EMBL" id="RAU98216.1"/>
    </source>
</evidence>
<feature type="transmembrane region" description="Helical" evidence="1">
    <location>
        <begin position="99"/>
        <end position="120"/>
    </location>
</feature>
<proteinExistence type="predicted"/>
<feature type="transmembrane region" description="Helical" evidence="1">
    <location>
        <begin position="261"/>
        <end position="281"/>
    </location>
</feature>
<accession>A0A329L1U1</accession>
<reference evidence="2 3" key="1">
    <citation type="submission" date="2018-06" db="EMBL/GenBank/DDBJ databases">
        <title>NTM in soil in Japan.</title>
        <authorList>
            <person name="Ohya K."/>
        </authorList>
    </citation>
    <scope>NUCLEOTIDE SEQUENCE [LARGE SCALE GENOMIC DNA]</scope>
    <source>
        <strain evidence="2 3">GF76</strain>
    </source>
</reference>
<evidence type="ECO:0000313" key="3">
    <source>
        <dbReference type="Proteomes" id="UP000250347"/>
    </source>
</evidence>
<protein>
    <submittedName>
        <fullName evidence="2">Uncharacterized protein</fullName>
    </submittedName>
</protein>
<keyword evidence="1" id="KW-1133">Transmembrane helix</keyword>
<keyword evidence="1" id="KW-0812">Transmembrane</keyword>
<feature type="transmembrane region" description="Helical" evidence="1">
    <location>
        <begin position="144"/>
        <end position="175"/>
    </location>
</feature>
<dbReference type="Proteomes" id="UP000250347">
    <property type="component" value="Unassembled WGS sequence"/>
</dbReference>
<dbReference type="EMBL" id="QMEU01000010">
    <property type="protein sequence ID" value="RAU98216.1"/>
    <property type="molecule type" value="Genomic_DNA"/>
</dbReference>
<gene>
    <name evidence="2" type="ORF">DQP58_05890</name>
</gene>
<feature type="transmembrane region" description="Helical" evidence="1">
    <location>
        <begin position="48"/>
        <end position="79"/>
    </location>
</feature>
<evidence type="ECO:0000256" key="1">
    <source>
        <dbReference type="SAM" id="Phobius"/>
    </source>
</evidence>
<organism evidence="2 3">
    <name type="scientific">Mycobacterium colombiense</name>
    <dbReference type="NCBI Taxonomy" id="339268"/>
    <lineage>
        <taxon>Bacteria</taxon>
        <taxon>Bacillati</taxon>
        <taxon>Actinomycetota</taxon>
        <taxon>Actinomycetes</taxon>
        <taxon>Mycobacteriales</taxon>
        <taxon>Mycobacteriaceae</taxon>
        <taxon>Mycobacterium</taxon>
        <taxon>Mycobacterium avium complex (MAC)</taxon>
    </lineage>
</organism>
<dbReference type="AlphaFoldDB" id="A0A329L1U1"/>
<sequence>MLHGTPATVLTAVVVAFIAGNMLRSLHNVVRHERLRQEYRQTVLAMRWWMIPAAVGQLTVVIAVYFALVDVFPLLSWGWWRMLGNSGNVGLAQTGQSGWIWAVVGVAVPIVLAALVPWVAHAEEVAFRCRAEQQGVRRKVTRQVVFGLTHLWAGIPIAACLALTFSGLYFLMVYLRAIATLSPEMEAARQMPQYERLPSPATPDNMDENPDAWAEFHREREQVRTENERRRNEWADNLGEQISASHDRVDQVRRRAVASSAAAHAVSNWVVILLLVLFLAWRGLVS</sequence>
<keyword evidence="1" id="KW-0472">Membrane</keyword>
<name>A0A329L1U1_9MYCO</name>